<protein>
    <submittedName>
        <fullName evidence="7">Recombinase family protein</fullName>
    </submittedName>
</protein>
<dbReference type="InterPro" id="IPR009057">
    <property type="entry name" value="Homeodomain-like_sf"/>
</dbReference>
<name>A0A974VYJ9_9NOCA</name>
<evidence type="ECO:0000313" key="8">
    <source>
        <dbReference type="Proteomes" id="UP000662986"/>
    </source>
</evidence>
<dbReference type="PROSITE" id="PS00398">
    <property type="entry name" value="RECOMBINASES_2"/>
    <property type="match status" value="1"/>
</dbReference>
<gene>
    <name evidence="7" type="ORF">JWS13_04595</name>
</gene>
<feature type="domain" description="Resolvase/invertase-type recombinase catalytic" evidence="6">
    <location>
        <begin position="2"/>
        <end position="137"/>
    </location>
</feature>
<keyword evidence="4" id="KW-0233">DNA recombination</keyword>
<accession>A0A974VYJ9</accession>
<dbReference type="PANTHER" id="PTHR30461">
    <property type="entry name" value="DNA-INVERTASE FROM LAMBDOID PROPHAGE"/>
    <property type="match status" value="1"/>
</dbReference>
<dbReference type="InterPro" id="IPR050639">
    <property type="entry name" value="SSR_resolvase"/>
</dbReference>
<dbReference type="PROSITE" id="PS00397">
    <property type="entry name" value="RECOMBINASES_1"/>
    <property type="match status" value="1"/>
</dbReference>
<dbReference type="SMART" id="SM00857">
    <property type="entry name" value="Resolvase"/>
    <property type="match status" value="1"/>
</dbReference>
<keyword evidence="8" id="KW-1185">Reference proteome</keyword>
<evidence type="ECO:0000259" key="6">
    <source>
        <dbReference type="PROSITE" id="PS51736"/>
    </source>
</evidence>
<evidence type="ECO:0000256" key="2">
    <source>
        <dbReference type="ARBA" id="ARBA00022908"/>
    </source>
</evidence>
<feature type="active site" description="O-(5'-phospho-DNA)-serine intermediate" evidence="5">
    <location>
        <position position="10"/>
    </location>
</feature>
<dbReference type="PANTHER" id="PTHR30461:SF2">
    <property type="entry name" value="SERINE RECOMBINASE PINE-RELATED"/>
    <property type="match status" value="1"/>
</dbReference>
<dbReference type="Proteomes" id="UP000662986">
    <property type="component" value="Plasmid unnamed2"/>
</dbReference>
<evidence type="ECO:0000313" key="7">
    <source>
        <dbReference type="EMBL" id="QSE87899.1"/>
    </source>
</evidence>
<dbReference type="PROSITE" id="PS51736">
    <property type="entry name" value="RECOMBINASES_3"/>
    <property type="match status" value="1"/>
</dbReference>
<dbReference type="CDD" id="cd03768">
    <property type="entry name" value="SR_ResInv"/>
    <property type="match status" value="1"/>
</dbReference>
<keyword evidence="2" id="KW-0229">DNA integration</keyword>
<reference evidence="7 8" key="1">
    <citation type="journal article" date="2021" name="Microbiol. Resour. Announc.">
        <title>Complete Genome Sequences of Two Rhodococcus sp. Strains with Large and Linear Chromosomes, Isolated from Apple Rhizosphere.</title>
        <authorList>
            <person name="Benning S."/>
            <person name="Brugnone N."/>
            <person name="Siani R."/>
            <person name="Kublik S."/>
            <person name="Schloter M."/>
            <person name="Rad V."/>
        </authorList>
    </citation>
    <scope>NUCLEOTIDE SEQUENCE [LARGE SCALE GENOMIC DNA]</scope>
    <source>
        <strain evidence="7 8">R79</strain>
    </source>
</reference>
<dbReference type="RefSeq" id="WP_206004660.1">
    <property type="nucleotide sequence ID" value="NZ_CP070617.1"/>
</dbReference>
<dbReference type="Gene3D" id="1.10.10.60">
    <property type="entry name" value="Homeodomain-like"/>
    <property type="match status" value="1"/>
</dbReference>
<dbReference type="InterPro" id="IPR006119">
    <property type="entry name" value="Resolv_N"/>
</dbReference>
<dbReference type="Pfam" id="PF00239">
    <property type="entry name" value="Resolvase"/>
    <property type="match status" value="1"/>
</dbReference>
<dbReference type="EMBL" id="CP070617">
    <property type="protein sequence ID" value="QSE87899.1"/>
    <property type="molecule type" value="Genomic_DNA"/>
</dbReference>
<dbReference type="SUPFAM" id="SSF46689">
    <property type="entry name" value="Homeodomain-like"/>
    <property type="match status" value="1"/>
</dbReference>
<evidence type="ECO:0000256" key="4">
    <source>
        <dbReference type="ARBA" id="ARBA00023172"/>
    </source>
</evidence>
<dbReference type="SUPFAM" id="SSF53041">
    <property type="entry name" value="Resolvase-like"/>
    <property type="match status" value="1"/>
</dbReference>
<dbReference type="Gene3D" id="3.40.50.1390">
    <property type="entry name" value="Resolvase, N-terminal catalytic domain"/>
    <property type="match status" value="1"/>
</dbReference>
<evidence type="ECO:0000256" key="1">
    <source>
        <dbReference type="ARBA" id="ARBA00009913"/>
    </source>
</evidence>
<organism evidence="7 8">
    <name type="scientific">Rhodococcus pseudokoreensis</name>
    <dbReference type="NCBI Taxonomy" id="2811421"/>
    <lineage>
        <taxon>Bacteria</taxon>
        <taxon>Bacillati</taxon>
        <taxon>Actinomycetota</taxon>
        <taxon>Actinomycetes</taxon>
        <taxon>Mycobacteriales</taxon>
        <taxon>Nocardiaceae</taxon>
        <taxon>Rhodococcus</taxon>
    </lineage>
</organism>
<geneLocation type="plasmid" evidence="7 8">
    <name>unnamed2</name>
</geneLocation>
<comment type="similarity">
    <text evidence="1">Belongs to the site-specific recombinase resolvase family.</text>
</comment>
<evidence type="ECO:0000256" key="3">
    <source>
        <dbReference type="ARBA" id="ARBA00023125"/>
    </source>
</evidence>
<evidence type="ECO:0000256" key="5">
    <source>
        <dbReference type="PROSITE-ProRule" id="PRU10137"/>
    </source>
</evidence>
<dbReference type="InterPro" id="IPR006118">
    <property type="entry name" value="Recombinase_CS"/>
</dbReference>
<dbReference type="InterPro" id="IPR036162">
    <property type="entry name" value="Resolvase-like_N_sf"/>
</dbReference>
<keyword evidence="7" id="KW-0614">Plasmid</keyword>
<proteinExistence type="inferred from homology"/>
<sequence length="185" mass="20446">MSVIGYARVSTLEQNPELQEHALREAGAIKVFTDYESGAKTARAQLRACLDYLRDDAGDVLVVWKLDRLGRSLSDLIDTVNALGERGVAFRSLTEGFDTTTAGGEFLFHILGALAQMERRMIRERTMAGLDAARREGRIGGRPTVMTPDRIETARMLREQGKSYDAIADTLRVGRSSVRRALSVS</sequence>
<keyword evidence="3" id="KW-0238">DNA-binding</keyword>
<dbReference type="CDD" id="cd00569">
    <property type="entry name" value="HTH_Hin_like"/>
    <property type="match status" value="1"/>
</dbReference>
<reference evidence="7 8" key="2">
    <citation type="journal article" date="2022" name="Arch. Microbiol.">
        <title>Rhodococcus pseudokoreensis sp. nov. isolated from the rhizosphere of young M26 apple rootstocks.</title>
        <authorList>
            <person name="Kampfer P."/>
            <person name="Glaeser S.P."/>
            <person name="Blom J."/>
            <person name="Wolf J."/>
            <person name="Benning S."/>
            <person name="Schloter M."/>
            <person name="Neumann-Schaal M."/>
        </authorList>
    </citation>
    <scope>NUCLEOTIDE SEQUENCE [LARGE SCALE GENOMIC DNA]</scope>
    <source>
        <strain evidence="7 8">R79</strain>
    </source>
</reference>